<reference evidence="3" key="1">
    <citation type="journal article" date="2013" name="ISME J.">
        <title>A small predatory core genome in the divergent marine Bacteriovorax marinus SJ and the terrestrial Bdellovibrio bacteriovorus.</title>
        <authorList>
            <person name="Crossman L.C."/>
            <person name="Chen H."/>
            <person name="Cerdeno-Tarraga A.M."/>
            <person name="Brooks K."/>
            <person name="Quail M.A."/>
            <person name="Pineiro S.A."/>
            <person name="Hobley L."/>
            <person name="Sockett R.E."/>
            <person name="Bentley S.D."/>
            <person name="Parkhill J."/>
            <person name="Williams H.N."/>
            <person name="Stine O.C."/>
        </authorList>
    </citation>
    <scope>NUCLEOTIDE SEQUENCE [LARGE SCALE GENOMIC DNA]</scope>
    <source>
        <strain evidence="3">ATCC BAA-682 / DSM 15412 / SJ</strain>
    </source>
</reference>
<dbReference type="PANTHER" id="PTHR30451">
    <property type="entry name" value="OUTER MEMBRANE USHER PROTEIN"/>
    <property type="match status" value="1"/>
</dbReference>
<gene>
    <name evidence="2" type="primary">csuD</name>
    <name evidence="2" type="ordered locus">BMS_1599</name>
</gene>
<dbReference type="GO" id="GO:0009279">
    <property type="term" value="C:cell outer membrane"/>
    <property type="evidence" value="ECO:0007669"/>
    <property type="project" value="TreeGrafter"/>
</dbReference>
<dbReference type="STRING" id="862908.BMS_1599"/>
<protein>
    <submittedName>
        <fullName evidence="2">Pilus assembly protein</fullName>
    </submittedName>
</protein>
<evidence type="ECO:0000313" key="2">
    <source>
        <dbReference type="EMBL" id="CBW26446.1"/>
    </source>
</evidence>
<dbReference type="GO" id="GO:0015473">
    <property type="term" value="F:fimbrial usher porin activity"/>
    <property type="evidence" value="ECO:0007669"/>
    <property type="project" value="InterPro"/>
</dbReference>
<keyword evidence="1" id="KW-0732">Signal</keyword>
<feature type="signal peptide" evidence="1">
    <location>
        <begin position="1"/>
        <end position="19"/>
    </location>
</feature>
<feature type="chain" id="PRO_5003154346" evidence="1">
    <location>
        <begin position="20"/>
        <end position="797"/>
    </location>
</feature>
<name>E1X0V7_HALMS</name>
<dbReference type="AlphaFoldDB" id="E1X0V7"/>
<dbReference type="Proteomes" id="UP000008963">
    <property type="component" value="Chromosome"/>
</dbReference>
<dbReference type="EMBL" id="FQ312005">
    <property type="protein sequence ID" value="CBW26446.1"/>
    <property type="molecule type" value="Genomic_DNA"/>
</dbReference>
<dbReference type="GO" id="GO:0009297">
    <property type="term" value="P:pilus assembly"/>
    <property type="evidence" value="ECO:0007669"/>
    <property type="project" value="InterPro"/>
</dbReference>
<evidence type="ECO:0000313" key="3">
    <source>
        <dbReference type="Proteomes" id="UP000008963"/>
    </source>
</evidence>
<dbReference type="PANTHER" id="PTHR30451:SF5">
    <property type="entry name" value="SLR0019 PROTEIN"/>
    <property type="match status" value="1"/>
</dbReference>
<dbReference type="KEGG" id="bmx:BMS_1599"/>
<dbReference type="eggNOG" id="COG3188">
    <property type="taxonomic scope" value="Bacteria"/>
</dbReference>
<dbReference type="InterPro" id="IPR000015">
    <property type="entry name" value="Fimb_usher"/>
</dbReference>
<evidence type="ECO:0000256" key="1">
    <source>
        <dbReference type="SAM" id="SignalP"/>
    </source>
</evidence>
<accession>E1X0V7</accession>
<proteinExistence type="predicted"/>
<keyword evidence="3" id="KW-1185">Reference proteome</keyword>
<dbReference type="PATRIC" id="fig|862908.3.peg.1522"/>
<dbReference type="Gene3D" id="2.60.40.3110">
    <property type="match status" value="1"/>
</dbReference>
<dbReference type="HOGENOM" id="CLU_352597_0_0_7"/>
<dbReference type="Pfam" id="PF00577">
    <property type="entry name" value="Usher"/>
    <property type="match status" value="1"/>
</dbReference>
<sequence>MMNKSLILSLFLLTSNVRAQSEAEIFSKVFKTKTRWVPTAIYFQGSEIGEVPVKYTNNIPSDVLNISSLLSSIVRDDVILKDEQMSFKELSALGVSLSLNEEKFYIEAFIDPKKIREKVTNFNLEYRPKWVNKITRPSDFSFYTNLYYYNPYKHNSNRNDGNELDIQPNFNFKGLVIESSHTYKDDELHRRSTRALYDFQTRATRLSLGDSTTPSTDYLSGIGFLGASYGKDFSLRPYDITVPRGKAEFELTEASTVRVFVNGTLINILKLQAGTHKLEDLPLIQGLNQIKLVIESELGRVDEILIPAAFSQDLLKVGLSDFYYGVGKKSEIVNLDREYADDDYIYTAFYRRGISDKFTLGGFFQADTKARLLGSDQVFSTKFGQFKTQVAALDSNLDTGYSAKAEYFFLDQRTVGTAASGHLFGFEHRNKNFKLIDQLNPLGFDRNILSYAFNKNIYGYSYRIGGQYESNELNRDTWALTGSLGKTFKRRLNVNTVSTYRTLVNGDDNFEVSIYFSWFLPEKGHNFYGSYNSLSKTTQASLQKIKTSSSDKLTYQLTGRNSSLEKSLEFDSRYDHERFEVGVRHSQLDSTARDEGWNSYEGSVKFATAFAYLDGKYTVGRPITNSFAILTRDKHLEDEQILISSNGDNIAKGDLFNNILISKIQPYRYYKVTADSALLSDGLSIEESDFALMPTYKSGSLISLQSKGAMSVFGTIFLPDRTRVALATFDVLDAKGRVVYGSFTNRKGRILVEGLEEGEYQVLLRHQDENYVSRFTLPKDKVGFVDIGNLNLTKVKK</sequence>
<organism evidence="2 3">
    <name type="scientific">Halobacteriovorax marinus (strain ATCC BAA-682 / DSM 15412 / SJ)</name>
    <name type="common">Bacteriovorax marinus</name>
    <dbReference type="NCBI Taxonomy" id="862908"/>
    <lineage>
        <taxon>Bacteria</taxon>
        <taxon>Pseudomonadati</taxon>
        <taxon>Bdellovibrionota</taxon>
        <taxon>Bacteriovoracia</taxon>
        <taxon>Bacteriovoracales</taxon>
        <taxon>Halobacteriovoraceae</taxon>
        <taxon>Halobacteriovorax</taxon>
    </lineage>
</organism>